<gene>
    <name evidence="1" type="ORF">GCM10022406_13370</name>
</gene>
<sequence>MTVQNKVPPAAARALHEQLTAEFTPFEAVGTGLQLWAYRGGPWEALATFGFGG</sequence>
<evidence type="ECO:0000313" key="1">
    <source>
        <dbReference type="EMBL" id="GAA3929205.1"/>
    </source>
</evidence>
<evidence type="ECO:0000313" key="2">
    <source>
        <dbReference type="Proteomes" id="UP001499909"/>
    </source>
</evidence>
<protein>
    <submittedName>
        <fullName evidence="1">Uncharacterized protein</fullName>
    </submittedName>
</protein>
<dbReference type="EMBL" id="BAABDH010000021">
    <property type="protein sequence ID" value="GAA3929205.1"/>
    <property type="molecule type" value="Genomic_DNA"/>
</dbReference>
<name>A0ABP7MSC4_9BACT</name>
<proteinExistence type="predicted"/>
<reference evidence="2" key="1">
    <citation type="journal article" date="2019" name="Int. J. Syst. Evol. Microbiol.">
        <title>The Global Catalogue of Microorganisms (GCM) 10K type strain sequencing project: providing services to taxonomists for standard genome sequencing and annotation.</title>
        <authorList>
            <consortium name="The Broad Institute Genomics Platform"/>
            <consortium name="The Broad Institute Genome Sequencing Center for Infectious Disease"/>
            <person name="Wu L."/>
            <person name="Ma J."/>
        </authorList>
    </citation>
    <scope>NUCLEOTIDE SEQUENCE [LARGE SCALE GENOMIC DNA]</scope>
    <source>
        <strain evidence="2">JCM 17214</strain>
    </source>
</reference>
<comment type="caution">
    <text evidence="1">The sequence shown here is derived from an EMBL/GenBank/DDBJ whole genome shotgun (WGS) entry which is preliminary data.</text>
</comment>
<organism evidence="1 2">
    <name type="scientific">Hymenobacter algoricola</name>
    <dbReference type="NCBI Taxonomy" id="486267"/>
    <lineage>
        <taxon>Bacteria</taxon>
        <taxon>Pseudomonadati</taxon>
        <taxon>Bacteroidota</taxon>
        <taxon>Cytophagia</taxon>
        <taxon>Cytophagales</taxon>
        <taxon>Hymenobacteraceae</taxon>
        <taxon>Hymenobacter</taxon>
    </lineage>
</organism>
<dbReference type="Proteomes" id="UP001499909">
    <property type="component" value="Unassembled WGS sequence"/>
</dbReference>
<keyword evidence="2" id="KW-1185">Reference proteome</keyword>
<accession>A0ABP7MSC4</accession>